<protein>
    <submittedName>
        <fullName evidence="1">Uncharacterized protein</fullName>
    </submittedName>
</protein>
<comment type="caution">
    <text evidence="1">The sequence shown here is derived from an EMBL/GenBank/DDBJ whole genome shotgun (WGS) entry which is preliminary data.</text>
</comment>
<feature type="non-terminal residue" evidence="1">
    <location>
        <position position="919"/>
    </location>
</feature>
<dbReference type="Proteomes" id="UP000663829">
    <property type="component" value="Unassembled WGS sequence"/>
</dbReference>
<gene>
    <name evidence="1" type="ORF">GPM918_LOCUS35586</name>
    <name evidence="2" type="ORF">SRO942_LOCUS36305</name>
</gene>
<sequence>DMPLMTLINRLIASQSFYFVLNTDNGTNGNNPKAPNGDIPAIYFLGKLIISNVVFIPHAHPSIPVYQVYGTPFFASNISYQVHNLPRYIGIDYEKNQSLSWYMGDNHIDACNFGKITFCHVLPPIVHQRIEHACLNNMFVDNQDHTCSYIESLLKSPYFRNIHDNVWIISVSDDTYCVMATEQNDEPTQINDVNIKNFAIIKLPCKSTLNCKHQISLRNANCQSSIDYYLASGGHYSKNDKLLELLNMDTFNDSMLLGFVNDANHINMISKNMSKIQRDQKDIQSFTINVSDYTQKGIELNDTLAIAATVTLIERTLKSRHNEICNRDTLTNVIKSSMKKLVQRRKEENNISGQMTLQLPVHSVEDDKETVRLKSKNPVKLIISKTGCVFDAIKGALTLDQPIATTKATDEIDLTVGVEQSNDKKKKKAGRKRVLKEDEIIVKIDISSFIERNESLKNEDYILQLIRFVMEIATDNNSTSTQHTIEKQIRSQLNKLRYTHKQNCKAGKKKKSLNWPTKVIAITLDIRQNEKKTPETFVFSIDMDDNKSLNNRHFSSFIHDDINCSGDIITEEEVFGTKSTVTILSEDDVQVAIDSSIVSYMINDSIKLANFIRTIKSRLVNLGVAQGRINWTAIRRSLIRRVSTIVSTEELKAGEILNLTFKLIPLTETMNLSNRQTRLTTNPNRKLKFDEYDLQEFMIDTETTIMKDEKLMENHYFRRFLLWKLKNYVSDSAFTELNNLEDKYNVKCPNFSKIRQLRQTYIKWLPLKTTTWGSYMHVKHAIVLLTNINPEILNNLKDKRTLHFRLCQDGTWFGRRLNCIVSALGWVDAGEHYQNPFNLVPLSFVRVVKENRDNIEQALTPDFIKMFKPGQVIELRGVEYNIVFSYSADFKMVSQIMGLSGPCSYHFCNWCKITKIKLS</sequence>
<dbReference type="EMBL" id="CAJOBC010086196">
    <property type="protein sequence ID" value="CAF4341149.1"/>
    <property type="molecule type" value="Genomic_DNA"/>
</dbReference>
<evidence type="ECO:0000313" key="3">
    <source>
        <dbReference type="Proteomes" id="UP000663829"/>
    </source>
</evidence>
<feature type="non-terminal residue" evidence="1">
    <location>
        <position position="1"/>
    </location>
</feature>
<accession>A0A815RBV4</accession>
<dbReference type="PANTHER" id="PTHR31424">
    <property type="entry name" value="PROTEIN CBG23806"/>
    <property type="match status" value="1"/>
</dbReference>
<keyword evidence="3" id="KW-1185">Reference proteome</keyword>
<evidence type="ECO:0000313" key="2">
    <source>
        <dbReference type="EMBL" id="CAF4341149.1"/>
    </source>
</evidence>
<evidence type="ECO:0000313" key="1">
    <source>
        <dbReference type="EMBL" id="CAF1474477.1"/>
    </source>
</evidence>
<organism evidence="1 3">
    <name type="scientific">Didymodactylos carnosus</name>
    <dbReference type="NCBI Taxonomy" id="1234261"/>
    <lineage>
        <taxon>Eukaryota</taxon>
        <taxon>Metazoa</taxon>
        <taxon>Spiralia</taxon>
        <taxon>Gnathifera</taxon>
        <taxon>Rotifera</taxon>
        <taxon>Eurotatoria</taxon>
        <taxon>Bdelloidea</taxon>
        <taxon>Philodinida</taxon>
        <taxon>Philodinidae</taxon>
        <taxon>Didymodactylos</taxon>
    </lineage>
</organism>
<dbReference type="EMBL" id="CAJNOQ010020726">
    <property type="protein sequence ID" value="CAF1474477.1"/>
    <property type="molecule type" value="Genomic_DNA"/>
</dbReference>
<dbReference type="AlphaFoldDB" id="A0A815RBV4"/>
<name>A0A815RBV4_9BILA</name>
<proteinExistence type="predicted"/>
<dbReference type="Proteomes" id="UP000681722">
    <property type="component" value="Unassembled WGS sequence"/>
</dbReference>
<reference evidence="1" key="1">
    <citation type="submission" date="2021-02" db="EMBL/GenBank/DDBJ databases">
        <authorList>
            <person name="Nowell W R."/>
        </authorList>
    </citation>
    <scope>NUCLEOTIDE SEQUENCE</scope>
</reference>